<sequence length="50" mass="5887">MNRMCHQFDLRTSLNNSVILIAYNVFYTSVPFLDSVLHKNLSEETRPHHP</sequence>
<evidence type="ECO:0000256" key="1">
    <source>
        <dbReference type="SAM" id="Phobius"/>
    </source>
</evidence>
<proteinExistence type="predicted"/>
<reference evidence="3" key="3">
    <citation type="submission" date="2015-04" db="UniProtKB">
        <authorList>
            <consortium name="EnsemblPlants"/>
        </authorList>
    </citation>
    <scope>IDENTIFICATION</scope>
    <source>
        <strain evidence="3">cv. Jemalong A17</strain>
    </source>
</reference>
<keyword evidence="4" id="KW-1185">Reference proteome</keyword>
<reference evidence="2 4" key="2">
    <citation type="journal article" date="2014" name="BMC Genomics">
        <title>An improved genome release (version Mt4.0) for the model legume Medicago truncatula.</title>
        <authorList>
            <person name="Tang H."/>
            <person name="Krishnakumar V."/>
            <person name="Bidwell S."/>
            <person name="Rosen B."/>
            <person name="Chan A."/>
            <person name="Zhou S."/>
            <person name="Gentzbittel L."/>
            <person name="Childs K.L."/>
            <person name="Yandell M."/>
            <person name="Gundlach H."/>
            <person name="Mayer K.F."/>
            <person name="Schwartz D.C."/>
            <person name="Town C.D."/>
        </authorList>
    </citation>
    <scope>GENOME REANNOTATION</scope>
    <source>
        <strain evidence="3 4">cv. Jemalong A17</strain>
    </source>
</reference>
<name>G7JLQ4_MEDTR</name>
<keyword evidence="1" id="KW-1133">Transmembrane helix</keyword>
<dbReference type="EnsemblPlants" id="AES92757">
    <property type="protein sequence ID" value="AES92757"/>
    <property type="gene ID" value="MTR_4g133560"/>
</dbReference>
<feature type="transmembrane region" description="Helical" evidence="1">
    <location>
        <begin position="12"/>
        <end position="33"/>
    </location>
</feature>
<evidence type="ECO:0000313" key="3">
    <source>
        <dbReference type="EnsemblPlants" id="AES92757"/>
    </source>
</evidence>
<gene>
    <name evidence="2" type="ordered locus">MTR_4g133560</name>
</gene>
<dbReference type="STRING" id="3880.G7JLQ4"/>
<evidence type="ECO:0000313" key="4">
    <source>
        <dbReference type="Proteomes" id="UP000002051"/>
    </source>
</evidence>
<protein>
    <submittedName>
        <fullName evidence="2">Phospholipid-transporting ATPase-like protein, putative</fullName>
    </submittedName>
</protein>
<dbReference type="PaxDb" id="3880-AES92757"/>
<keyword evidence="1" id="KW-0472">Membrane</keyword>
<reference evidence="2 4" key="1">
    <citation type="journal article" date="2011" name="Nature">
        <title>The Medicago genome provides insight into the evolution of rhizobial symbioses.</title>
        <authorList>
            <person name="Young N.D."/>
            <person name="Debelle F."/>
            <person name="Oldroyd G.E."/>
            <person name="Geurts R."/>
            <person name="Cannon S.B."/>
            <person name="Udvardi M.K."/>
            <person name="Benedito V.A."/>
            <person name="Mayer K.F."/>
            <person name="Gouzy J."/>
            <person name="Schoof H."/>
            <person name="Van de Peer Y."/>
            <person name="Proost S."/>
            <person name="Cook D.R."/>
            <person name="Meyers B.C."/>
            <person name="Spannagl M."/>
            <person name="Cheung F."/>
            <person name="De Mita S."/>
            <person name="Krishnakumar V."/>
            <person name="Gundlach H."/>
            <person name="Zhou S."/>
            <person name="Mudge J."/>
            <person name="Bharti A.K."/>
            <person name="Murray J.D."/>
            <person name="Naoumkina M.A."/>
            <person name="Rosen B."/>
            <person name="Silverstein K.A."/>
            <person name="Tang H."/>
            <person name="Rombauts S."/>
            <person name="Zhao P.X."/>
            <person name="Zhou P."/>
            <person name="Barbe V."/>
            <person name="Bardou P."/>
            <person name="Bechner M."/>
            <person name="Bellec A."/>
            <person name="Berger A."/>
            <person name="Berges H."/>
            <person name="Bidwell S."/>
            <person name="Bisseling T."/>
            <person name="Choisne N."/>
            <person name="Couloux A."/>
            <person name="Denny R."/>
            <person name="Deshpande S."/>
            <person name="Dai X."/>
            <person name="Doyle J.J."/>
            <person name="Dudez A.M."/>
            <person name="Farmer A.D."/>
            <person name="Fouteau S."/>
            <person name="Franken C."/>
            <person name="Gibelin C."/>
            <person name="Gish J."/>
            <person name="Goldstein S."/>
            <person name="Gonzalez A.J."/>
            <person name="Green P.J."/>
            <person name="Hallab A."/>
            <person name="Hartog M."/>
            <person name="Hua A."/>
            <person name="Humphray S.J."/>
            <person name="Jeong D.H."/>
            <person name="Jing Y."/>
            <person name="Jocker A."/>
            <person name="Kenton S.M."/>
            <person name="Kim D.J."/>
            <person name="Klee K."/>
            <person name="Lai H."/>
            <person name="Lang C."/>
            <person name="Lin S."/>
            <person name="Macmil S.L."/>
            <person name="Magdelenat G."/>
            <person name="Matthews L."/>
            <person name="McCorrison J."/>
            <person name="Monaghan E.L."/>
            <person name="Mun J.H."/>
            <person name="Najar F.Z."/>
            <person name="Nicholson C."/>
            <person name="Noirot C."/>
            <person name="O'Bleness M."/>
            <person name="Paule C.R."/>
            <person name="Poulain J."/>
            <person name="Prion F."/>
            <person name="Qin B."/>
            <person name="Qu C."/>
            <person name="Retzel E.F."/>
            <person name="Riddle C."/>
            <person name="Sallet E."/>
            <person name="Samain S."/>
            <person name="Samson N."/>
            <person name="Sanders I."/>
            <person name="Saurat O."/>
            <person name="Scarpelli C."/>
            <person name="Schiex T."/>
            <person name="Segurens B."/>
            <person name="Severin A.J."/>
            <person name="Sherrier D.J."/>
            <person name="Shi R."/>
            <person name="Sims S."/>
            <person name="Singer S.R."/>
            <person name="Sinharoy S."/>
            <person name="Sterck L."/>
            <person name="Viollet A."/>
            <person name="Wang B.B."/>
            <person name="Wang K."/>
            <person name="Wang M."/>
            <person name="Wang X."/>
            <person name="Warfsmann J."/>
            <person name="Weissenbach J."/>
            <person name="White D.D."/>
            <person name="White J.D."/>
            <person name="Wiley G.B."/>
            <person name="Wincker P."/>
            <person name="Xing Y."/>
            <person name="Yang L."/>
            <person name="Yao Z."/>
            <person name="Ying F."/>
            <person name="Zhai J."/>
            <person name="Zhou L."/>
            <person name="Zuber A."/>
            <person name="Denarie J."/>
            <person name="Dixon R.A."/>
            <person name="May G.D."/>
            <person name="Schwartz D.C."/>
            <person name="Rogers J."/>
            <person name="Quetier F."/>
            <person name="Town C.D."/>
            <person name="Roe B.A."/>
        </authorList>
    </citation>
    <scope>NUCLEOTIDE SEQUENCE [LARGE SCALE GENOMIC DNA]</scope>
    <source>
        <strain evidence="2">A17</strain>
        <strain evidence="3 4">cv. Jemalong A17</strain>
    </source>
</reference>
<accession>G7JLQ4</accession>
<dbReference type="Proteomes" id="UP000002051">
    <property type="component" value="Chromosome 4"/>
</dbReference>
<dbReference type="HOGENOM" id="CLU_3127359_0_0_1"/>
<dbReference type="AlphaFoldDB" id="G7JLQ4"/>
<evidence type="ECO:0000313" key="2">
    <source>
        <dbReference type="EMBL" id="AES92757.1"/>
    </source>
</evidence>
<dbReference type="EMBL" id="CM001220">
    <property type="protein sequence ID" value="AES92757.1"/>
    <property type="molecule type" value="Genomic_DNA"/>
</dbReference>
<organism evidence="2 4">
    <name type="scientific">Medicago truncatula</name>
    <name type="common">Barrel medic</name>
    <name type="synonym">Medicago tribuloides</name>
    <dbReference type="NCBI Taxonomy" id="3880"/>
    <lineage>
        <taxon>Eukaryota</taxon>
        <taxon>Viridiplantae</taxon>
        <taxon>Streptophyta</taxon>
        <taxon>Embryophyta</taxon>
        <taxon>Tracheophyta</taxon>
        <taxon>Spermatophyta</taxon>
        <taxon>Magnoliopsida</taxon>
        <taxon>eudicotyledons</taxon>
        <taxon>Gunneridae</taxon>
        <taxon>Pentapetalae</taxon>
        <taxon>rosids</taxon>
        <taxon>fabids</taxon>
        <taxon>Fabales</taxon>
        <taxon>Fabaceae</taxon>
        <taxon>Papilionoideae</taxon>
        <taxon>50 kb inversion clade</taxon>
        <taxon>NPAAA clade</taxon>
        <taxon>Hologalegina</taxon>
        <taxon>IRL clade</taxon>
        <taxon>Trifolieae</taxon>
        <taxon>Medicago</taxon>
    </lineage>
</organism>
<keyword evidence="1" id="KW-0812">Transmembrane</keyword>